<dbReference type="PANTHER" id="PTHR10366">
    <property type="entry name" value="NAD DEPENDENT EPIMERASE/DEHYDRATASE"/>
    <property type="match status" value="1"/>
</dbReference>
<feature type="region of interest" description="Disordered" evidence="3">
    <location>
        <begin position="1"/>
        <end position="32"/>
    </location>
</feature>
<protein>
    <recommendedName>
        <fullName evidence="4">NAD-dependent epimerase/dehydratase domain-containing protein</fullName>
    </recommendedName>
</protein>
<feature type="domain" description="NAD-dependent epimerase/dehydratase" evidence="4">
    <location>
        <begin position="48"/>
        <end position="295"/>
    </location>
</feature>
<dbReference type="Proteomes" id="UP000031575">
    <property type="component" value="Unassembled WGS sequence"/>
</dbReference>
<comment type="similarity">
    <text evidence="2">Belongs to the NAD(P)-dependent epimerase/dehydratase family. Dihydroflavonol-4-reductase subfamily.</text>
</comment>
<dbReference type="InterPro" id="IPR036291">
    <property type="entry name" value="NAD(P)-bd_dom_sf"/>
</dbReference>
<dbReference type="PANTHER" id="PTHR10366:SF564">
    <property type="entry name" value="STEROL-4-ALPHA-CARBOXYLATE 3-DEHYDROGENASE, DECARBOXYLATING"/>
    <property type="match status" value="1"/>
</dbReference>
<gene>
    <name evidence="5" type="ORF">SPBR_08514</name>
</gene>
<keyword evidence="6" id="KW-1185">Reference proteome</keyword>
<dbReference type="Gene3D" id="3.40.50.720">
    <property type="entry name" value="NAD(P)-binding Rossmann-like Domain"/>
    <property type="match status" value="1"/>
</dbReference>
<dbReference type="GeneID" id="63681673"/>
<comment type="caution">
    <text evidence="5">The sequence shown here is derived from an EMBL/GenBank/DDBJ whole genome shotgun (WGS) entry which is preliminary data.</text>
</comment>
<evidence type="ECO:0000313" key="6">
    <source>
        <dbReference type="Proteomes" id="UP000031575"/>
    </source>
</evidence>
<dbReference type="OrthoDB" id="2735536at2759"/>
<dbReference type="SUPFAM" id="SSF51735">
    <property type="entry name" value="NAD(P)-binding Rossmann-fold domains"/>
    <property type="match status" value="1"/>
</dbReference>
<dbReference type="InterPro" id="IPR001509">
    <property type="entry name" value="Epimerase_deHydtase"/>
</dbReference>
<reference evidence="5 6" key="1">
    <citation type="journal article" date="2014" name="BMC Genomics">
        <title>Comparative genomics of the major fungal agents of human and animal Sporotrichosis: Sporothrix schenckii and Sporothrix brasiliensis.</title>
        <authorList>
            <person name="Teixeira M.M."/>
            <person name="de Almeida L.G."/>
            <person name="Kubitschek-Barreira P."/>
            <person name="Alves F.L."/>
            <person name="Kioshima E.S."/>
            <person name="Abadio A.K."/>
            <person name="Fernandes L."/>
            <person name="Derengowski L.S."/>
            <person name="Ferreira K.S."/>
            <person name="Souza R.C."/>
            <person name="Ruiz J.C."/>
            <person name="de Andrade N.C."/>
            <person name="Paes H.C."/>
            <person name="Nicola A.M."/>
            <person name="Albuquerque P."/>
            <person name="Gerber A.L."/>
            <person name="Martins V.P."/>
            <person name="Peconick L.D."/>
            <person name="Neto A.V."/>
            <person name="Chaucanez C.B."/>
            <person name="Silva P.A."/>
            <person name="Cunha O.L."/>
            <person name="de Oliveira F.F."/>
            <person name="dos Santos T.C."/>
            <person name="Barros A.L."/>
            <person name="Soares M.A."/>
            <person name="de Oliveira L.M."/>
            <person name="Marini M.M."/>
            <person name="Villalobos-Duno H."/>
            <person name="Cunha M.M."/>
            <person name="de Hoog S."/>
            <person name="da Silveira J.F."/>
            <person name="Henrissat B."/>
            <person name="Nino-Vega G.A."/>
            <person name="Cisalpino P.S."/>
            <person name="Mora-Montes H.M."/>
            <person name="Almeida S.R."/>
            <person name="Stajich J.E."/>
            <person name="Lopes-Bezerra L.M."/>
            <person name="Vasconcelos A.T."/>
            <person name="Felipe M.S."/>
        </authorList>
    </citation>
    <scope>NUCLEOTIDE SEQUENCE [LARGE SCALE GENOMIC DNA]</scope>
    <source>
        <strain evidence="5 6">5110</strain>
    </source>
</reference>
<organism evidence="5 6">
    <name type="scientific">Sporothrix brasiliensis 5110</name>
    <dbReference type="NCBI Taxonomy" id="1398154"/>
    <lineage>
        <taxon>Eukaryota</taxon>
        <taxon>Fungi</taxon>
        <taxon>Dikarya</taxon>
        <taxon>Ascomycota</taxon>
        <taxon>Pezizomycotina</taxon>
        <taxon>Sordariomycetes</taxon>
        <taxon>Sordariomycetidae</taxon>
        <taxon>Ophiostomatales</taxon>
        <taxon>Ophiostomataceae</taxon>
        <taxon>Sporothrix</taxon>
    </lineage>
</organism>
<dbReference type="RefSeq" id="XP_040614564.1">
    <property type="nucleotide sequence ID" value="XM_040766752.1"/>
</dbReference>
<evidence type="ECO:0000256" key="1">
    <source>
        <dbReference type="ARBA" id="ARBA00023002"/>
    </source>
</evidence>
<name>A0A0C2EKE0_9PEZI</name>
<dbReference type="GO" id="GO:0016616">
    <property type="term" value="F:oxidoreductase activity, acting on the CH-OH group of donors, NAD or NADP as acceptor"/>
    <property type="evidence" value="ECO:0007669"/>
    <property type="project" value="TreeGrafter"/>
</dbReference>
<evidence type="ECO:0000256" key="3">
    <source>
        <dbReference type="SAM" id="MobiDB-lite"/>
    </source>
</evidence>
<sequence>MAPASDSHSHPAGRAPGAFEAHPPDDIVDTSSGVTDAAHAKANSATIVLVTEGSGFLASHLILQLLAAGYAVRTTLDSLSQEDNVRKSLGIALTAAGADVDGYLARLHFFASNLASDNGWADAVRGCTYLHHALSGDAPKDGVLRMLRAAQETTVHRVILTSSFATIGYGHPQESSRVFTEIEWSVDNNNSLPAYHRGLLQAERAAWEYVQGLPAGGERHGNKLQLTVLNPVGTYGPTLPGLPPPPASNAIQHLLDGTWSALPDLHLGVVDVRDLADLHVRAMTASEETASGQRFLAAADGRPVSLSSIAMAIRKERPALAKARKVPSISVPNWVARAASMVGGAGGSGGRNVSPLLGPALVTNNEKAKDRLGWRPRPVFETIMDTVDGGVAEESRMAREAGRH</sequence>
<proteinExistence type="inferred from homology"/>
<evidence type="ECO:0000259" key="4">
    <source>
        <dbReference type="Pfam" id="PF01370"/>
    </source>
</evidence>
<dbReference type="EMBL" id="AWTV01000011">
    <property type="protein sequence ID" value="KIH86554.1"/>
    <property type="molecule type" value="Genomic_DNA"/>
</dbReference>
<keyword evidence="1" id="KW-0560">Oxidoreductase</keyword>
<dbReference type="InterPro" id="IPR050425">
    <property type="entry name" value="NAD(P)_dehydrat-like"/>
</dbReference>
<accession>A0A0C2EKE0</accession>
<evidence type="ECO:0000313" key="5">
    <source>
        <dbReference type="EMBL" id="KIH86554.1"/>
    </source>
</evidence>
<dbReference type="AlphaFoldDB" id="A0A0C2EKE0"/>
<evidence type="ECO:0000256" key="2">
    <source>
        <dbReference type="ARBA" id="ARBA00023445"/>
    </source>
</evidence>
<dbReference type="Pfam" id="PF01370">
    <property type="entry name" value="Epimerase"/>
    <property type="match status" value="1"/>
</dbReference>
<dbReference type="HOGENOM" id="CLU_007383_9_2_1"/>
<dbReference type="VEuPathDB" id="FungiDB:SPBR_08514"/>